<evidence type="ECO:0000313" key="5">
    <source>
        <dbReference type="Proteomes" id="UP000268291"/>
    </source>
</evidence>
<reference evidence="3 5" key="2">
    <citation type="submission" date="2018-12" db="EMBL/GenBank/DDBJ databases">
        <authorList>
            <person name="hu s."/>
            <person name="Xu Y."/>
            <person name="Xu B."/>
            <person name="Li F."/>
        </authorList>
    </citation>
    <scope>NUCLEOTIDE SEQUENCE [LARGE SCALE GENOMIC DNA]</scope>
    <source>
        <strain evidence="3 5">KSW2-17</strain>
    </source>
</reference>
<evidence type="ECO:0000313" key="4">
    <source>
        <dbReference type="Proteomes" id="UP000241203"/>
    </source>
</evidence>
<protein>
    <submittedName>
        <fullName evidence="2">Uncharacterized protein</fullName>
    </submittedName>
</protein>
<keyword evidence="1" id="KW-0472">Membrane</keyword>
<proteinExistence type="predicted"/>
<dbReference type="AlphaFoldDB" id="A0A2P8GVA8"/>
<reference evidence="2 4" key="1">
    <citation type="submission" date="2018-03" db="EMBL/GenBank/DDBJ databases">
        <title>Genomic Encyclopedia of Archaeal and Bacterial Type Strains, Phase II (KMG-II): from individual species to whole genera.</title>
        <authorList>
            <person name="Goeker M."/>
        </authorList>
    </citation>
    <scope>NUCLEOTIDE SEQUENCE [LARGE SCALE GENOMIC DNA]</scope>
    <source>
        <strain evidence="2 4">DSM 21548</strain>
    </source>
</reference>
<name>A0A2P8GVA8_9MICO</name>
<keyword evidence="1" id="KW-1133">Transmembrane helix</keyword>
<dbReference type="Proteomes" id="UP000268291">
    <property type="component" value="Unassembled WGS sequence"/>
</dbReference>
<accession>A0A2P8GVA8</accession>
<evidence type="ECO:0000313" key="2">
    <source>
        <dbReference type="EMBL" id="PSL37907.1"/>
    </source>
</evidence>
<dbReference type="OrthoDB" id="10003001at2"/>
<feature type="transmembrane region" description="Helical" evidence="1">
    <location>
        <begin position="134"/>
        <end position="154"/>
    </location>
</feature>
<organism evidence="2 4">
    <name type="scientific">Labedella gwakjiensis</name>
    <dbReference type="NCBI Taxonomy" id="390269"/>
    <lineage>
        <taxon>Bacteria</taxon>
        <taxon>Bacillati</taxon>
        <taxon>Actinomycetota</taxon>
        <taxon>Actinomycetes</taxon>
        <taxon>Micrococcales</taxon>
        <taxon>Microbacteriaceae</taxon>
        <taxon>Labedella</taxon>
    </lineage>
</organism>
<dbReference type="EMBL" id="PYAU01000001">
    <property type="protein sequence ID" value="PSL37907.1"/>
    <property type="molecule type" value="Genomic_DNA"/>
</dbReference>
<evidence type="ECO:0000313" key="3">
    <source>
        <dbReference type="EMBL" id="RUQ87524.1"/>
    </source>
</evidence>
<feature type="transmembrane region" description="Helical" evidence="1">
    <location>
        <begin position="166"/>
        <end position="188"/>
    </location>
</feature>
<dbReference type="Proteomes" id="UP000241203">
    <property type="component" value="Unassembled WGS sequence"/>
</dbReference>
<dbReference type="EMBL" id="RZGY01000001">
    <property type="protein sequence ID" value="RUQ87524.1"/>
    <property type="molecule type" value="Genomic_DNA"/>
</dbReference>
<sequence>MTERLDDAPPRTWQSILAEVPEATPVGGLSAAPEPAASKVQRYARKLDRTDETPADVLAAIEYEVSEPATREALDTMRAWRARQRKEMERLDELDAPDTRPWIRRKFDGFWDVFAYIAGGFAIMPLRGTESLDLSAAVAAGAALIAVVRVLAVQSGRTKGQKESRGMLLFPLAAMVIAPIALIIRLVLSRDMDEHGLLTFGGVGVLVLTAVVFTVTTLRAPTLAELVASAEQSPPERTSEDDFYDDVEARIDALYDAVKEQAPAHLRAALADRDPVIARSSRHTVLEAIRILFDREEIDGDEAAWMLREALR</sequence>
<gene>
    <name evidence="2" type="ORF">CLV49_1515</name>
    <name evidence="3" type="ORF">ELQ93_11620</name>
</gene>
<dbReference type="RefSeq" id="WP_106562986.1">
    <property type="nucleotide sequence ID" value="NZ_PYAU01000001.1"/>
</dbReference>
<comment type="caution">
    <text evidence="2">The sequence shown here is derived from an EMBL/GenBank/DDBJ whole genome shotgun (WGS) entry which is preliminary data.</text>
</comment>
<keyword evidence="1" id="KW-0812">Transmembrane</keyword>
<keyword evidence="5" id="KW-1185">Reference proteome</keyword>
<feature type="transmembrane region" description="Helical" evidence="1">
    <location>
        <begin position="200"/>
        <end position="218"/>
    </location>
</feature>
<evidence type="ECO:0000256" key="1">
    <source>
        <dbReference type="SAM" id="Phobius"/>
    </source>
</evidence>
<feature type="transmembrane region" description="Helical" evidence="1">
    <location>
        <begin position="109"/>
        <end position="128"/>
    </location>
</feature>